<protein>
    <submittedName>
        <fullName evidence="2">Uncharacterized protein</fullName>
    </submittedName>
</protein>
<dbReference type="EMBL" id="JAHHUM010001013">
    <property type="protein sequence ID" value="KAK5615051.1"/>
    <property type="molecule type" value="Genomic_DNA"/>
</dbReference>
<evidence type="ECO:0000313" key="3">
    <source>
        <dbReference type="Proteomes" id="UP001311232"/>
    </source>
</evidence>
<proteinExistence type="predicted"/>
<accession>A0AAV9S157</accession>
<organism evidence="2 3">
    <name type="scientific">Crenichthys baileyi</name>
    <name type="common">White River springfish</name>
    <dbReference type="NCBI Taxonomy" id="28760"/>
    <lineage>
        <taxon>Eukaryota</taxon>
        <taxon>Metazoa</taxon>
        <taxon>Chordata</taxon>
        <taxon>Craniata</taxon>
        <taxon>Vertebrata</taxon>
        <taxon>Euteleostomi</taxon>
        <taxon>Actinopterygii</taxon>
        <taxon>Neopterygii</taxon>
        <taxon>Teleostei</taxon>
        <taxon>Neoteleostei</taxon>
        <taxon>Acanthomorphata</taxon>
        <taxon>Ovalentaria</taxon>
        <taxon>Atherinomorphae</taxon>
        <taxon>Cyprinodontiformes</taxon>
        <taxon>Goodeidae</taxon>
        <taxon>Crenichthys</taxon>
    </lineage>
</organism>
<evidence type="ECO:0000256" key="1">
    <source>
        <dbReference type="SAM" id="MobiDB-lite"/>
    </source>
</evidence>
<sequence length="96" mass="10665">MAESLRRTEAGSSITSRCGAPPPWSQNSPFLMKLPQPGNNLVDVAEASNNNRYTTTVVNLFKHLVVSWIRWKRRKPDRLVFNEGLLGTSARALGQG</sequence>
<reference evidence="2 3" key="1">
    <citation type="submission" date="2021-06" db="EMBL/GenBank/DDBJ databases">
        <authorList>
            <person name="Palmer J.M."/>
        </authorList>
    </citation>
    <scope>NUCLEOTIDE SEQUENCE [LARGE SCALE GENOMIC DNA]</scope>
    <source>
        <strain evidence="2 3">MEX-2019</strain>
        <tissue evidence="2">Muscle</tissue>
    </source>
</reference>
<dbReference type="AlphaFoldDB" id="A0AAV9S157"/>
<feature type="non-terminal residue" evidence="2">
    <location>
        <position position="96"/>
    </location>
</feature>
<gene>
    <name evidence="2" type="ORF">CRENBAI_006474</name>
</gene>
<name>A0AAV9S157_9TELE</name>
<feature type="region of interest" description="Disordered" evidence="1">
    <location>
        <begin position="1"/>
        <end position="27"/>
    </location>
</feature>
<keyword evidence="3" id="KW-1185">Reference proteome</keyword>
<comment type="caution">
    <text evidence="2">The sequence shown here is derived from an EMBL/GenBank/DDBJ whole genome shotgun (WGS) entry which is preliminary data.</text>
</comment>
<dbReference type="Proteomes" id="UP001311232">
    <property type="component" value="Unassembled WGS sequence"/>
</dbReference>
<evidence type="ECO:0000313" key="2">
    <source>
        <dbReference type="EMBL" id="KAK5615051.1"/>
    </source>
</evidence>